<organism evidence="1 2">
    <name type="scientific">Flagellimonas nanhaiensis</name>
    <dbReference type="NCBI Taxonomy" id="2292706"/>
    <lineage>
        <taxon>Bacteria</taxon>
        <taxon>Pseudomonadati</taxon>
        <taxon>Bacteroidota</taxon>
        <taxon>Flavobacteriia</taxon>
        <taxon>Flavobacteriales</taxon>
        <taxon>Flavobacteriaceae</taxon>
        <taxon>Flagellimonas</taxon>
    </lineage>
</organism>
<dbReference type="RefSeq" id="WP_116185143.1">
    <property type="nucleotide sequence ID" value="NZ_QTJX01000003.1"/>
</dbReference>
<gene>
    <name evidence="1" type="ORF">DX873_14240</name>
</gene>
<proteinExistence type="predicted"/>
<dbReference type="Proteomes" id="UP000261828">
    <property type="component" value="Unassembled WGS sequence"/>
</dbReference>
<evidence type="ECO:0000313" key="2">
    <source>
        <dbReference type="Proteomes" id="UP000261828"/>
    </source>
</evidence>
<accession>A0A371JNM2</accession>
<reference evidence="1 2" key="1">
    <citation type="submission" date="2018-08" db="EMBL/GenBank/DDBJ databases">
        <title>Muricauda nanhaiensis sp. nov., isolated from seawater of the South China Sea.</title>
        <authorList>
            <person name="Dang Y."/>
        </authorList>
    </citation>
    <scope>NUCLEOTIDE SEQUENCE [LARGE SCALE GENOMIC DNA]</scope>
    <source>
        <strain evidence="1 2">SM1704</strain>
    </source>
</reference>
<dbReference type="AlphaFoldDB" id="A0A371JNM2"/>
<keyword evidence="2" id="KW-1185">Reference proteome</keyword>
<sequence>MKNVFIILSFAVFMLSFSNDEIQLKWNFENKKAIIYDYSQKIVSSNPFFNDKKEHTLIHGKLKIKIKSDGLADVIFMSMKSYSLSVDEKGDEVKKDSMEMPNTVLFQDMNIFGQIDNTSNAMLAKTLFPIPLEKISTGQFSNIKMNFPFNYFGNNLNVKGFNQIKIAEMKGEEFHLESLIDVSELNFPEEIEQDKDLFCFLKGKSNHIFNSKQNLFTSGNLNIEMQYGTKEMDSISSITKAKKIMGMNTNIQFELIDIIK</sequence>
<protein>
    <submittedName>
        <fullName evidence="1">Uncharacterized protein</fullName>
    </submittedName>
</protein>
<evidence type="ECO:0000313" key="1">
    <source>
        <dbReference type="EMBL" id="RDY58822.1"/>
    </source>
</evidence>
<dbReference type="EMBL" id="QTJX01000003">
    <property type="protein sequence ID" value="RDY58822.1"/>
    <property type="molecule type" value="Genomic_DNA"/>
</dbReference>
<name>A0A371JNM2_9FLAO</name>
<comment type="caution">
    <text evidence="1">The sequence shown here is derived from an EMBL/GenBank/DDBJ whole genome shotgun (WGS) entry which is preliminary data.</text>
</comment>